<dbReference type="Gene3D" id="1.20.5.170">
    <property type="match status" value="1"/>
</dbReference>
<keyword evidence="5" id="KW-0539">Nucleus</keyword>
<dbReference type="PANTHER" id="PTHR46542">
    <property type="entry name" value="X-BOX BINDING PROTEIN 1"/>
    <property type="match status" value="1"/>
</dbReference>
<dbReference type="GO" id="GO:0000981">
    <property type="term" value="F:DNA-binding transcription factor activity, RNA polymerase II-specific"/>
    <property type="evidence" value="ECO:0007669"/>
    <property type="project" value="TreeGrafter"/>
</dbReference>
<feature type="domain" description="BZIP" evidence="8">
    <location>
        <begin position="43"/>
        <end position="86"/>
    </location>
</feature>
<dbReference type="InterPro" id="IPR052470">
    <property type="entry name" value="ER_Stress-Reg_TF"/>
</dbReference>
<keyword evidence="4" id="KW-0804">Transcription</keyword>
<dbReference type="PANTHER" id="PTHR46542:SF1">
    <property type="entry name" value="X-BOX BINDING PROTEIN 1"/>
    <property type="match status" value="1"/>
</dbReference>
<dbReference type="EMBL" id="GGYP01006812">
    <property type="protein sequence ID" value="MDE51583.1"/>
    <property type="molecule type" value="Transcribed_RNA"/>
</dbReference>
<name>A0A6G1SNW0_9ACAR</name>
<reference evidence="9" key="1">
    <citation type="submission" date="2018-10" db="EMBL/GenBank/DDBJ databases">
        <title>Transcriptome assembly of Aceria tosichella (Wheat curl mite) Type 2.</title>
        <authorList>
            <person name="Scully E.D."/>
            <person name="Geib S.M."/>
            <person name="Palmer N.A."/>
            <person name="Gupta A.K."/>
            <person name="Sarath G."/>
            <person name="Tatineni S."/>
        </authorList>
    </citation>
    <scope>NUCLEOTIDE SEQUENCE</scope>
    <source>
        <strain evidence="9">LincolnNE</strain>
    </source>
</reference>
<gene>
    <name evidence="9" type="primary">XBP1</name>
    <name evidence="9" type="ORF">g.15273</name>
</gene>
<evidence type="ECO:0000256" key="3">
    <source>
        <dbReference type="ARBA" id="ARBA00023125"/>
    </source>
</evidence>
<keyword evidence="3" id="KW-0238">DNA-binding</keyword>
<dbReference type="Pfam" id="PF07716">
    <property type="entry name" value="bZIP_2"/>
    <property type="match status" value="1"/>
</dbReference>
<dbReference type="PROSITE" id="PS50217">
    <property type="entry name" value="BZIP"/>
    <property type="match status" value="1"/>
</dbReference>
<organism evidence="9">
    <name type="scientific">Aceria tosichella</name>
    <name type="common">wheat curl mite</name>
    <dbReference type="NCBI Taxonomy" id="561515"/>
    <lineage>
        <taxon>Eukaryota</taxon>
        <taxon>Metazoa</taxon>
        <taxon>Ecdysozoa</taxon>
        <taxon>Arthropoda</taxon>
        <taxon>Chelicerata</taxon>
        <taxon>Arachnida</taxon>
        <taxon>Acari</taxon>
        <taxon>Acariformes</taxon>
        <taxon>Trombidiformes</taxon>
        <taxon>Prostigmata</taxon>
        <taxon>Eupodina</taxon>
        <taxon>Eriophyoidea</taxon>
        <taxon>Eriophyidae</taxon>
        <taxon>Eriophyinae</taxon>
        <taxon>Aceriini</taxon>
        <taxon>Aceria</taxon>
    </lineage>
</organism>
<evidence type="ECO:0000256" key="2">
    <source>
        <dbReference type="ARBA" id="ARBA00023015"/>
    </source>
</evidence>
<keyword evidence="2" id="KW-0805">Transcription regulation</keyword>
<dbReference type="SUPFAM" id="SSF57959">
    <property type="entry name" value="Leucine zipper domain"/>
    <property type="match status" value="1"/>
</dbReference>
<feature type="region of interest" description="Disordered" evidence="7">
    <location>
        <begin position="16"/>
        <end position="74"/>
    </location>
</feature>
<dbReference type="GO" id="GO:0005634">
    <property type="term" value="C:nucleus"/>
    <property type="evidence" value="ECO:0007669"/>
    <property type="project" value="TreeGrafter"/>
</dbReference>
<feature type="compositionally biased region" description="Basic and acidic residues" evidence="7">
    <location>
        <begin position="35"/>
        <end position="46"/>
    </location>
</feature>
<evidence type="ECO:0000256" key="5">
    <source>
        <dbReference type="ARBA" id="ARBA00023242"/>
    </source>
</evidence>
<evidence type="ECO:0000256" key="6">
    <source>
        <dbReference type="ARBA" id="ARBA00040165"/>
    </source>
</evidence>
<dbReference type="AlphaFoldDB" id="A0A6G1SNW0"/>
<proteinExistence type="predicted"/>
<evidence type="ECO:0000313" key="9">
    <source>
        <dbReference type="EMBL" id="MDE51583.1"/>
    </source>
</evidence>
<dbReference type="InterPro" id="IPR004827">
    <property type="entry name" value="bZIP"/>
</dbReference>
<feature type="compositionally biased region" description="Polar residues" evidence="7">
    <location>
        <begin position="16"/>
        <end position="25"/>
    </location>
</feature>
<accession>A0A6G1SNW0</accession>
<protein>
    <recommendedName>
        <fullName evidence="6">X-box-binding protein 1</fullName>
    </recommendedName>
</protein>
<evidence type="ECO:0000259" key="8">
    <source>
        <dbReference type="PROSITE" id="PS50217"/>
    </source>
</evidence>
<dbReference type="PROSITE" id="PS00036">
    <property type="entry name" value="BZIP_BASIC"/>
    <property type="match status" value="1"/>
</dbReference>
<sequence length="266" mass="29311">MTSFSDRDLEFALESSIWSSASNSMEPPKKKRIRARLDHMTPEEKRERRKEKNRQAAQTARDRKRTRLEKLEEENQRLREENMRLRGAILGNSRDQSVVKSSAQVVSSSAQAPVIQITDSGISDVDTKSGTSQLSSLYVKDNNHLNIIDGSDGRTMTPDSSYNYGTSVVSPASSDDNFIDSIIERDNDVALVNEVRELVSYVNGDSGDGVSLGSAAGTGYIDQIAIGGELTRVDLSSTYAYFDDFQNTSPIIGEDKLLSESAGEIK</sequence>
<keyword evidence="1" id="KW-0832">Ubl conjugation</keyword>
<evidence type="ECO:0000256" key="1">
    <source>
        <dbReference type="ARBA" id="ARBA00022843"/>
    </source>
</evidence>
<dbReference type="GO" id="GO:0000977">
    <property type="term" value="F:RNA polymerase II transcription regulatory region sequence-specific DNA binding"/>
    <property type="evidence" value="ECO:0007669"/>
    <property type="project" value="TreeGrafter"/>
</dbReference>
<dbReference type="InterPro" id="IPR046347">
    <property type="entry name" value="bZIP_sf"/>
</dbReference>
<dbReference type="SMART" id="SM00338">
    <property type="entry name" value="BRLZ"/>
    <property type="match status" value="1"/>
</dbReference>
<evidence type="ECO:0000256" key="4">
    <source>
        <dbReference type="ARBA" id="ARBA00023163"/>
    </source>
</evidence>
<evidence type="ECO:0000256" key="7">
    <source>
        <dbReference type="SAM" id="MobiDB-lite"/>
    </source>
</evidence>